<evidence type="ECO:0000313" key="4">
    <source>
        <dbReference type="WBParaSite" id="PTRK_0000125200.1"/>
    </source>
</evidence>
<dbReference type="GO" id="GO:0005576">
    <property type="term" value="C:extracellular region"/>
    <property type="evidence" value="ECO:0007669"/>
    <property type="project" value="InterPro"/>
</dbReference>
<dbReference type="PRINTS" id="PR00838">
    <property type="entry name" value="V5ALLERGEN"/>
</dbReference>
<sequence length="172" mass="19957">MKIILFLVVCCLIFVASQNLNIKKIKKNFYKQHNCYRKNHGSPPLKCSKKWANSAQNYADKLARENVGLHHSQSNGEYGENIFWWSAKSGVYQAVKMWYDEIKNHDYNSNHINWGTGHFTQIVWKATKLMGCGISVAYDDGVFVVCQYYPIGNYDEHFLTNVTRHKVLDPKC</sequence>
<dbReference type="PROSITE" id="PS01009">
    <property type="entry name" value="CRISP_1"/>
    <property type="match status" value="1"/>
</dbReference>
<dbReference type="InterPro" id="IPR001283">
    <property type="entry name" value="CRISP-related"/>
</dbReference>
<dbReference type="InterPro" id="IPR018244">
    <property type="entry name" value="Allrgn_V5/Tpx1_CS"/>
</dbReference>
<dbReference type="Proteomes" id="UP000038045">
    <property type="component" value="Unplaced"/>
</dbReference>
<reference evidence="4" key="1">
    <citation type="submission" date="2017-02" db="UniProtKB">
        <authorList>
            <consortium name="WormBaseParasite"/>
        </authorList>
    </citation>
    <scope>IDENTIFICATION</scope>
</reference>
<dbReference type="PROSITE" id="PS01010">
    <property type="entry name" value="CRISP_2"/>
    <property type="match status" value="1"/>
</dbReference>
<dbReference type="WBParaSite" id="PTRK_0000125200.1">
    <property type="protein sequence ID" value="PTRK_0000125200.1"/>
    <property type="gene ID" value="PTRK_0000125200"/>
</dbReference>
<dbReference type="SUPFAM" id="SSF55797">
    <property type="entry name" value="PR-1-like"/>
    <property type="match status" value="1"/>
</dbReference>
<dbReference type="SMART" id="SM00198">
    <property type="entry name" value="SCP"/>
    <property type="match status" value="1"/>
</dbReference>
<feature type="domain" description="SCP" evidence="2">
    <location>
        <begin position="24"/>
        <end position="156"/>
    </location>
</feature>
<dbReference type="Gene3D" id="3.40.33.10">
    <property type="entry name" value="CAP"/>
    <property type="match status" value="1"/>
</dbReference>
<proteinExistence type="predicted"/>
<evidence type="ECO:0000313" key="3">
    <source>
        <dbReference type="Proteomes" id="UP000038045"/>
    </source>
</evidence>
<evidence type="ECO:0000259" key="2">
    <source>
        <dbReference type="SMART" id="SM00198"/>
    </source>
</evidence>
<dbReference type="InterPro" id="IPR035940">
    <property type="entry name" value="CAP_sf"/>
</dbReference>
<dbReference type="InterPro" id="IPR034113">
    <property type="entry name" value="SCP_GAPR1-like"/>
</dbReference>
<name>A0A0N4Z2W9_PARTI</name>
<evidence type="ECO:0000256" key="1">
    <source>
        <dbReference type="SAM" id="SignalP"/>
    </source>
</evidence>
<dbReference type="AlphaFoldDB" id="A0A0N4Z2W9"/>
<organism evidence="3 4">
    <name type="scientific">Parastrongyloides trichosuri</name>
    <name type="common">Possum-specific nematode worm</name>
    <dbReference type="NCBI Taxonomy" id="131310"/>
    <lineage>
        <taxon>Eukaryota</taxon>
        <taxon>Metazoa</taxon>
        <taxon>Ecdysozoa</taxon>
        <taxon>Nematoda</taxon>
        <taxon>Chromadorea</taxon>
        <taxon>Rhabditida</taxon>
        <taxon>Tylenchina</taxon>
        <taxon>Panagrolaimomorpha</taxon>
        <taxon>Strongyloidoidea</taxon>
        <taxon>Strongyloididae</taxon>
        <taxon>Parastrongyloides</taxon>
    </lineage>
</organism>
<feature type="signal peptide" evidence="1">
    <location>
        <begin position="1"/>
        <end position="17"/>
    </location>
</feature>
<dbReference type="PANTHER" id="PTHR10334">
    <property type="entry name" value="CYSTEINE-RICH SECRETORY PROTEIN-RELATED"/>
    <property type="match status" value="1"/>
</dbReference>
<feature type="chain" id="PRO_5005891187" evidence="1">
    <location>
        <begin position="18"/>
        <end position="172"/>
    </location>
</feature>
<dbReference type="FunFam" id="3.40.33.10:FF:000002">
    <property type="entry name" value="Golgi-associated plant pathogenesis-related protein 1"/>
    <property type="match status" value="1"/>
</dbReference>
<accession>A0A0N4Z2W9</accession>
<dbReference type="PRINTS" id="PR00837">
    <property type="entry name" value="V5TPXLIKE"/>
</dbReference>
<dbReference type="InterPro" id="IPR014044">
    <property type="entry name" value="CAP_dom"/>
</dbReference>
<dbReference type="InterPro" id="IPR002413">
    <property type="entry name" value="V5_allergen-like"/>
</dbReference>
<protein>
    <submittedName>
        <fullName evidence="4">SCP domain-containing protein</fullName>
    </submittedName>
</protein>
<dbReference type="Pfam" id="PF00188">
    <property type="entry name" value="CAP"/>
    <property type="match status" value="1"/>
</dbReference>
<dbReference type="STRING" id="131310.A0A0N4Z2W9"/>
<dbReference type="CDD" id="cd05382">
    <property type="entry name" value="CAP_GAPR1-like"/>
    <property type="match status" value="1"/>
</dbReference>
<keyword evidence="3" id="KW-1185">Reference proteome</keyword>
<keyword evidence="1" id="KW-0732">Signal</keyword>